<accession>A0A9X2JYI2</accession>
<reference evidence="2" key="1">
    <citation type="submission" date="2022-06" db="EMBL/GenBank/DDBJ databases">
        <title>Sequencing the genomes of 1000 actinobacteria strains.</title>
        <authorList>
            <person name="Klenk H.-P."/>
        </authorList>
    </citation>
    <scope>NUCLEOTIDE SEQUENCE</scope>
    <source>
        <strain evidence="2">DSM 46694</strain>
    </source>
</reference>
<feature type="signal peptide" evidence="1">
    <location>
        <begin position="1"/>
        <end position="25"/>
    </location>
</feature>
<dbReference type="RefSeq" id="WP_253740741.1">
    <property type="nucleotide sequence ID" value="NZ_BAABKA010000048.1"/>
</dbReference>
<evidence type="ECO:0000313" key="3">
    <source>
        <dbReference type="Proteomes" id="UP001139648"/>
    </source>
</evidence>
<comment type="caution">
    <text evidence="2">The sequence shown here is derived from an EMBL/GenBank/DDBJ whole genome shotgun (WGS) entry which is preliminary data.</text>
</comment>
<dbReference type="Proteomes" id="UP001139648">
    <property type="component" value="Unassembled WGS sequence"/>
</dbReference>
<feature type="chain" id="PRO_5040744610" evidence="1">
    <location>
        <begin position="26"/>
        <end position="79"/>
    </location>
</feature>
<keyword evidence="3" id="KW-1185">Reference proteome</keyword>
<name>A0A9X2JYI2_9ACTN</name>
<protein>
    <submittedName>
        <fullName evidence="2">Uncharacterized protein</fullName>
    </submittedName>
</protein>
<sequence>MYKSAIAALTMTAAALLLTAVPALADEDLDYRGPSITMCDKGVTYAIRMGSPMSVRTTITGCEDEEDEEDEHGHGYGMY</sequence>
<keyword evidence="1" id="KW-0732">Signal</keyword>
<organism evidence="2 3">
    <name type="scientific">Nonomuraea thailandensis</name>
    <dbReference type="NCBI Taxonomy" id="1188745"/>
    <lineage>
        <taxon>Bacteria</taxon>
        <taxon>Bacillati</taxon>
        <taxon>Actinomycetota</taxon>
        <taxon>Actinomycetes</taxon>
        <taxon>Streptosporangiales</taxon>
        <taxon>Streptosporangiaceae</taxon>
        <taxon>Nonomuraea</taxon>
    </lineage>
</organism>
<dbReference type="AlphaFoldDB" id="A0A9X2JYI2"/>
<gene>
    <name evidence="2" type="ORF">HD597_001267</name>
</gene>
<evidence type="ECO:0000313" key="2">
    <source>
        <dbReference type="EMBL" id="MCP2354247.1"/>
    </source>
</evidence>
<evidence type="ECO:0000256" key="1">
    <source>
        <dbReference type="SAM" id="SignalP"/>
    </source>
</evidence>
<proteinExistence type="predicted"/>
<dbReference type="EMBL" id="JAMZEB010000002">
    <property type="protein sequence ID" value="MCP2354247.1"/>
    <property type="molecule type" value="Genomic_DNA"/>
</dbReference>